<evidence type="ECO:0000313" key="3">
    <source>
        <dbReference type="Proteomes" id="UP000245207"/>
    </source>
</evidence>
<dbReference type="GO" id="GO:0004815">
    <property type="term" value="F:aspartate-tRNA ligase activity"/>
    <property type="evidence" value="ECO:0007669"/>
    <property type="project" value="InterPro"/>
</dbReference>
<reference evidence="2 3" key="1">
    <citation type="journal article" date="2018" name="Mol. Plant">
        <title>The genome of Artemisia annua provides insight into the evolution of Asteraceae family and artemisinin biosynthesis.</title>
        <authorList>
            <person name="Shen Q."/>
            <person name="Zhang L."/>
            <person name="Liao Z."/>
            <person name="Wang S."/>
            <person name="Yan T."/>
            <person name="Shi P."/>
            <person name="Liu M."/>
            <person name="Fu X."/>
            <person name="Pan Q."/>
            <person name="Wang Y."/>
            <person name="Lv Z."/>
            <person name="Lu X."/>
            <person name="Zhang F."/>
            <person name="Jiang W."/>
            <person name="Ma Y."/>
            <person name="Chen M."/>
            <person name="Hao X."/>
            <person name="Li L."/>
            <person name="Tang Y."/>
            <person name="Lv G."/>
            <person name="Zhou Y."/>
            <person name="Sun X."/>
            <person name="Brodelius P.E."/>
            <person name="Rose J.K.C."/>
            <person name="Tang K."/>
        </authorList>
    </citation>
    <scope>NUCLEOTIDE SEQUENCE [LARGE SCALE GENOMIC DNA]</scope>
    <source>
        <strain evidence="3">cv. Huhao1</strain>
        <tissue evidence="2">Leaf</tissue>
    </source>
</reference>
<dbReference type="InterPro" id="IPR004523">
    <property type="entry name" value="Asp-tRNA_synthase_2"/>
</dbReference>
<proteinExistence type="predicted"/>
<keyword evidence="1" id="KW-0963">Cytoplasm</keyword>
<dbReference type="EMBL" id="PKPP01007636">
    <property type="protein sequence ID" value="PWA52829.1"/>
    <property type="molecule type" value="Genomic_DNA"/>
</dbReference>
<accession>A0A2U1LUZ7</accession>
<comment type="caution">
    <text evidence="2">The sequence shown here is derived from an EMBL/GenBank/DDBJ whole genome shotgun (WGS) entry which is preliminary data.</text>
</comment>
<keyword evidence="3" id="KW-1185">Reference proteome</keyword>
<evidence type="ECO:0000313" key="2">
    <source>
        <dbReference type="EMBL" id="PWA52829.1"/>
    </source>
</evidence>
<dbReference type="GO" id="GO:0003723">
    <property type="term" value="F:RNA binding"/>
    <property type="evidence" value="ECO:0007669"/>
    <property type="project" value="TreeGrafter"/>
</dbReference>
<dbReference type="AlphaFoldDB" id="A0A2U1LUZ7"/>
<dbReference type="Proteomes" id="UP000245207">
    <property type="component" value="Unassembled WGS sequence"/>
</dbReference>
<dbReference type="PANTHER" id="PTHR43450:SF1">
    <property type="entry name" value="ASPARTATE--TRNA LIGASE, CYTOPLASMIC"/>
    <property type="match status" value="1"/>
</dbReference>
<dbReference type="GO" id="GO:0017101">
    <property type="term" value="C:aminoacyl-tRNA synthetase multienzyme complex"/>
    <property type="evidence" value="ECO:0007669"/>
    <property type="project" value="TreeGrafter"/>
</dbReference>
<sequence length="117" mass="13439">MKRVAVIWEISTPKIIAGTSEGGSAVFKFEYKKQPTCLAQSPQLHKQMAIYELKILICSGILCEYTGLDVEKETNESYYERVKSMISIYCKGVDEVLKVRPKKRNETGLEKWRSSER</sequence>
<dbReference type="Gene3D" id="3.30.930.10">
    <property type="entry name" value="Bira Bifunctional Protein, Domain 2"/>
    <property type="match status" value="1"/>
</dbReference>
<dbReference type="GO" id="GO:0005524">
    <property type="term" value="F:ATP binding"/>
    <property type="evidence" value="ECO:0007669"/>
    <property type="project" value="InterPro"/>
</dbReference>
<protein>
    <submittedName>
        <fullName evidence="2">Uncharacterized protein</fullName>
    </submittedName>
</protein>
<organism evidence="2 3">
    <name type="scientific">Artemisia annua</name>
    <name type="common">Sweet wormwood</name>
    <dbReference type="NCBI Taxonomy" id="35608"/>
    <lineage>
        <taxon>Eukaryota</taxon>
        <taxon>Viridiplantae</taxon>
        <taxon>Streptophyta</taxon>
        <taxon>Embryophyta</taxon>
        <taxon>Tracheophyta</taxon>
        <taxon>Spermatophyta</taxon>
        <taxon>Magnoliopsida</taxon>
        <taxon>eudicotyledons</taxon>
        <taxon>Gunneridae</taxon>
        <taxon>Pentapetalae</taxon>
        <taxon>asterids</taxon>
        <taxon>campanulids</taxon>
        <taxon>Asterales</taxon>
        <taxon>Asteraceae</taxon>
        <taxon>Asteroideae</taxon>
        <taxon>Anthemideae</taxon>
        <taxon>Artemisiinae</taxon>
        <taxon>Artemisia</taxon>
    </lineage>
</organism>
<gene>
    <name evidence="2" type="ORF">CTI12_AA271340</name>
</gene>
<name>A0A2U1LUZ7_ARTAN</name>
<evidence type="ECO:0000256" key="1">
    <source>
        <dbReference type="ARBA" id="ARBA00022490"/>
    </source>
</evidence>
<dbReference type="STRING" id="35608.A0A2U1LUZ7"/>
<dbReference type="InterPro" id="IPR045864">
    <property type="entry name" value="aa-tRNA-synth_II/BPL/LPL"/>
</dbReference>
<dbReference type="PANTHER" id="PTHR43450">
    <property type="entry name" value="ASPARTYL-TRNA SYNTHETASE"/>
    <property type="match status" value="1"/>
</dbReference>
<dbReference type="GO" id="GO:0005829">
    <property type="term" value="C:cytosol"/>
    <property type="evidence" value="ECO:0007669"/>
    <property type="project" value="TreeGrafter"/>
</dbReference>
<dbReference type="OrthoDB" id="1002033at2759"/>
<dbReference type="GO" id="GO:0006422">
    <property type="term" value="P:aspartyl-tRNA aminoacylation"/>
    <property type="evidence" value="ECO:0007669"/>
    <property type="project" value="InterPro"/>
</dbReference>
<dbReference type="SUPFAM" id="SSF55681">
    <property type="entry name" value="Class II aaRS and biotin synthetases"/>
    <property type="match status" value="1"/>
</dbReference>